<keyword evidence="12" id="KW-1185">Reference proteome</keyword>
<comment type="similarity">
    <text evidence="2">Belongs to the zinc-containing alcohol dehydrogenase family.</text>
</comment>
<sequence>MPQAVFSPIYKDLRIMPSHSQAAVFHGGNQPLELREIALPTLAAGEVLVDVECCTLCGSDLHTFSGRRETPVPTILGHEIMGHVAELPSGDELRDARGEPLRVGDRITWSVAANCGDCFFCTHGLPQKCERLFKYGHERIDGPHPLSGGLAAHCHLSRGTSIYKVDPALPREVAAPASCATATVACALRAAGDLSDAVVVVQGAGTLGLTACAMLRHQGAREVLLCDVDQQRLARGADFGATQTVLVGDDPEGLRRLVHERSAGRGADVALELSGSSAAVEQVIPLLRVGGVYVLVGAVFPGPAVSIAPERIVRGCLSIIGVHNYAPVDLGTALDFLVASQGEYPFAELVAASYPLSQAQQAFEFALEHAPPRVLVKGRRKVRYETFEDLVADAERLSQGEVTSLGNWSLGQTLKHIGAAMHGSIDGPAFNVPWWLKAVGRVYLWRKLVYGPFPAGFILPRSTREKIVFKEDTSYEDGMAMLQSGIQRLRSEPQRIVHPVTGLLTREQWDRFHLTHAEMHMSFLLPVLRSLRFVAGRKEKKSLRQLGSFGTDACESRQGGKRVMKRTTSATVRRSCQQHAGALLVLAFVLVAPAVAAEPKVAFDVSYAVECRDVTLDEFFVTNPDEKIVEATYRVSVLMLSGREEDLDELMFVVTSPARRLRVVDFLPRTEVTTDIEGPVEVTGTVEDAKSFDISLGGKASGEYANIEGSLAPSAGVGRTHRELENETYKRLPPKQLLLASGTMAREYGVFFKLKPSTQASFEGMREFVVQYVVPRHWSGDWAAVDCIAKATTKSYFREKQVEVGRRRVYVGLYQQGDVQAKAAARRLSESQRQIESKLNGGRDNDPGLSLSGVYHVAKPVLSLPGEVPGLSLLCGEKDSPQASAITQRTFAENE</sequence>
<evidence type="ECO:0000256" key="5">
    <source>
        <dbReference type="ARBA" id="ARBA00022833"/>
    </source>
</evidence>
<proteinExistence type="inferred from homology"/>
<dbReference type="CDD" id="cd08231">
    <property type="entry name" value="MDR_TM0436_like"/>
    <property type="match status" value="1"/>
</dbReference>
<feature type="domain" description="Alcohol dehydrogenase-like N-terminal" evidence="9">
    <location>
        <begin position="44"/>
        <end position="157"/>
    </location>
</feature>
<dbReference type="GO" id="GO:0046872">
    <property type="term" value="F:metal ion binding"/>
    <property type="evidence" value="ECO:0007669"/>
    <property type="project" value="UniProtKB-KW"/>
</dbReference>
<dbReference type="Gene3D" id="3.40.50.720">
    <property type="entry name" value="NAD(P)-binding Rossmann-like Domain"/>
    <property type="match status" value="1"/>
</dbReference>
<dbReference type="PANTHER" id="PTHR42940">
    <property type="entry name" value="ALCOHOL DEHYDROGENASE 1-RELATED"/>
    <property type="match status" value="1"/>
</dbReference>
<comment type="cofactor">
    <cofactor evidence="1">
        <name>Zn(2+)</name>
        <dbReference type="ChEBI" id="CHEBI:29105"/>
    </cofactor>
</comment>
<dbReference type="Proteomes" id="UP001152797">
    <property type="component" value="Unassembled WGS sequence"/>
</dbReference>
<comment type="caution">
    <text evidence="10">The sequence shown here is derived from an EMBL/GenBank/DDBJ whole genome shotgun (WGS) entry which is preliminary data.</text>
</comment>
<dbReference type="InterPro" id="IPR013154">
    <property type="entry name" value="ADH-like_N"/>
</dbReference>
<dbReference type="GO" id="GO:0005737">
    <property type="term" value="C:cytoplasm"/>
    <property type="evidence" value="ECO:0007669"/>
    <property type="project" value="TreeGrafter"/>
</dbReference>
<evidence type="ECO:0000313" key="12">
    <source>
        <dbReference type="Proteomes" id="UP001152797"/>
    </source>
</evidence>
<feature type="domain" description="Alcohol dehydrogenase-like C-terminal" evidence="8">
    <location>
        <begin position="207"/>
        <end position="337"/>
    </location>
</feature>
<dbReference type="GO" id="GO:0004022">
    <property type="term" value="F:alcohol dehydrogenase (NAD+) activity"/>
    <property type="evidence" value="ECO:0007669"/>
    <property type="project" value="UniProtKB-EC"/>
</dbReference>
<evidence type="ECO:0000256" key="4">
    <source>
        <dbReference type="ARBA" id="ARBA00022723"/>
    </source>
</evidence>
<protein>
    <recommendedName>
        <fullName evidence="3">alcohol dehydrogenase</fullName>
        <ecNumber evidence="3">1.1.1.1</ecNumber>
    </recommendedName>
</protein>
<dbReference type="EC" id="1.1.1.1" evidence="3"/>
<dbReference type="InterPro" id="IPR036291">
    <property type="entry name" value="NAD(P)-bd_dom_sf"/>
</dbReference>
<dbReference type="OrthoDB" id="442947at2759"/>
<evidence type="ECO:0000313" key="10">
    <source>
        <dbReference type="EMBL" id="CAI3971567.1"/>
    </source>
</evidence>
<evidence type="ECO:0000256" key="2">
    <source>
        <dbReference type="ARBA" id="ARBA00008072"/>
    </source>
</evidence>
<evidence type="ECO:0000259" key="9">
    <source>
        <dbReference type="Pfam" id="PF08240"/>
    </source>
</evidence>
<evidence type="ECO:0000256" key="1">
    <source>
        <dbReference type="ARBA" id="ARBA00001947"/>
    </source>
</evidence>
<dbReference type="Pfam" id="PF07606">
    <property type="entry name" value="DUF1569"/>
    <property type="match status" value="1"/>
</dbReference>
<dbReference type="InterPro" id="IPR017743">
    <property type="entry name" value="ADH_phosphonate_catab-assoc"/>
</dbReference>
<evidence type="ECO:0000256" key="6">
    <source>
        <dbReference type="ARBA" id="ARBA00023002"/>
    </source>
</evidence>
<dbReference type="SUPFAM" id="SSF51735">
    <property type="entry name" value="NAD(P)-binding Rossmann-fold domains"/>
    <property type="match status" value="1"/>
</dbReference>
<dbReference type="InterPro" id="IPR013149">
    <property type="entry name" value="ADH-like_C"/>
</dbReference>
<dbReference type="NCBIfam" id="TIGR03366">
    <property type="entry name" value="HpnZ_proposed"/>
    <property type="match status" value="1"/>
</dbReference>
<evidence type="ECO:0000313" key="11">
    <source>
        <dbReference type="EMBL" id="CAL1124942.1"/>
    </source>
</evidence>
<evidence type="ECO:0000256" key="7">
    <source>
        <dbReference type="ARBA" id="ARBA00023027"/>
    </source>
</evidence>
<dbReference type="InterPro" id="IPR011463">
    <property type="entry name" value="DUF1569"/>
</dbReference>
<dbReference type="AlphaFoldDB" id="A0A9P1BDX8"/>
<dbReference type="PANTHER" id="PTHR42940:SF3">
    <property type="entry name" value="ALCOHOL DEHYDROGENASE 1-RELATED"/>
    <property type="match status" value="1"/>
</dbReference>
<gene>
    <name evidence="10" type="ORF">C1SCF055_LOCUS157</name>
</gene>
<keyword evidence="4" id="KW-0479">Metal-binding</keyword>
<reference evidence="11" key="2">
    <citation type="submission" date="2024-04" db="EMBL/GenBank/DDBJ databases">
        <authorList>
            <person name="Chen Y."/>
            <person name="Shah S."/>
            <person name="Dougan E. K."/>
            <person name="Thang M."/>
            <person name="Chan C."/>
        </authorList>
    </citation>
    <scope>NUCLEOTIDE SEQUENCE [LARGE SCALE GENOMIC DNA]</scope>
</reference>
<evidence type="ECO:0000259" key="8">
    <source>
        <dbReference type="Pfam" id="PF00107"/>
    </source>
</evidence>
<dbReference type="Pfam" id="PF08240">
    <property type="entry name" value="ADH_N"/>
    <property type="match status" value="1"/>
</dbReference>
<dbReference type="Gene3D" id="3.90.180.10">
    <property type="entry name" value="Medium-chain alcohol dehydrogenases, catalytic domain"/>
    <property type="match status" value="1"/>
</dbReference>
<accession>A0A9P1BDX8</accession>
<name>A0A9P1BDX8_9DINO</name>
<dbReference type="EMBL" id="CAMXCT010000001">
    <property type="protein sequence ID" value="CAI3971567.1"/>
    <property type="molecule type" value="Genomic_DNA"/>
</dbReference>
<dbReference type="EMBL" id="CAMXCT030000001">
    <property type="protein sequence ID" value="CAL4758879.1"/>
    <property type="molecule type" value="Genomic_DNA"/>
</dbReference>
<dbReference type="Pfam" id="PF00107">
    <property type="entry name" value="ADH_zinc_N"/>
    <property type="match status" value="1"/>
</dbReference>
<keyword evidence="6" id="KW-0560">Oxidoreductase</keyword>
<evidence type="ECO:0000256" key="3">
    <source>
        <dbReference type="ARBA" id="ARBA00013190"/>
    </source>
</evidence>
<reference evidence="10" key="1">
    <citation type="submission" date="2022-10" db="EMBL/GenBank/DDBJ databases">
        <authorList>
            <person name="Chen Y."/>
            <person name="Dougan E. K."/>
            <person name="Chan C."/>
            <person name="Rhodes N."/>
            <person name="Thang M."/>
        </authorList>
    </citation>
    <scope>NUCLEOTIDE SEQUENCE</scope>
</reference>
<organism evidence="10">
    <name type="scientific">Cladocopium goreaui</name>
    <dbReference type="NCBI Taxonomy" id="2562237"/>
    <lineage>
        <taxon>Eukaryota</taxon>
        <taxon>Sar</taxon>
        <taxon>Alveolata</taxon>
        <taxon>Dinophyceae</taxon>
        <taxon>Suessiales</taxon>
        <taxon>Symbiodiniaceae</taxon>
        <taxon>Cladocopium</taxon>
    </lineage>
</organism>
<dbReference type="InterPro" id="IPR011032">
    <property type="entry name" value="GroES-like_sf"/>
</dbReference>
<keyword evidence="5" id="KW-0862">Zinc</keyword>
<dbReference type="EMBL" id="CAMXCT020000001">
    <property type="protein sequence ID" value="CAL1124942.1"/>
    <property type="molecule type" value="Genomic_DNA"/>
</dbReference>
<dbReference type="SUPFAM" id="SSF50129">
    <property type="entry name" value="GroES-like"/>
    <property type="match status" value="1"/>
</dbReference>
<keyword evidence="7" id="KW-0520">NAD</keyword>